<dbReference type="GO" id="GO:0003964">
    <property type="term" value="F:RNA-directed DNA polymerase activity"/>
    <property type="evidence" value="ECO:0007669"/>
    <property type="project" value="UniProtKB-KW"/>
</dbReference>
<keyword evidence="2" id="KW-0695">RNA-directed DNA polymerase</keyword>
<dbReference type="AlphaFoldDB" id="A0A9X7FYL1"/>
<proteinExistence type="predicted"/>
<evidence type="ECO:0000313" key="2">
    <source>
        <dbReference type="EMBL" id="PFT71254.1"/>
    </source>
</evidence>
<dbReference type="InterPro" id="IPR003615">
    <property type="entry name" value="HNH_nuc"/>
</dbReference>
<dbReference type="Proteomes" id="UP000225910">
    <property type="component" value="Unassembled WGS sequence"/>
</dbReference>
<gene>
    <name evidence="2" type="ORF">COK81_33835</name>
</gene>
<reference evidence="2 3" key="1">
    <citation type="submission" date="2017-09" db="EMBL/GenBank/DDBJ databases">
        <title>Large-scale bioinformatics analysis of Bacillus genomes uncovers conserved roles of natural products in bacterial physiology.</title>
        <authorList>
            <consortium name="Agbiome Team Llc"/>
            <person name="Bleich R.M."/>
            <person name="Grubbs K.J."/>
            <person name="Santa Maria K.C."/>
            <person name="Allen S.E."/>
            <person name="Farag S."/>
            <person name="Shank E.A."/>
            <person name="Bowers A."/>
        </authorList>
    </citation>
    <scope>NUCLEOTIDE SEQUENCE [LARGE SCALE GENOMIC DNA]</scope>
    <source>
        <strain evidence="2 3">AFS064137</strain>
    </source>
</reference>
<comment type="caution">
    <text evidence="2">The sequence shown here is derived from an EMBL/GenBank/DDBJ whole genome shotgun (WGS) entry which is preliminary data.</text>
</comment>
<dbReference type="InterPro" id="IPR049030">
    <property type="entry name" value="AI2M-like_HNH"/>
</dbReference>
<dbReference type="SMART" id="SM00507">
    <property type="entry name" value="HNHc"/>
    <property type="match status" value="1"/>
</dbReference>
<name>A0A9X7FYL1_BACTU</name>
<organism evidence="2 3">
    <name type="scientific">Bacillus thuringiensis</name>
    <dbReference type="NCBI Taxonomy" id="1428"/>
    <lineage>
        <taxon>Bacteria</taxon>
        <taxon>Bacillati</taxon>
        <taxon>Bacillota</taxon>
        <taxon>Bacilli</taxon>
        <taxon>Bacillales</taxon>
        <taxon>Bacillaceae</taxon>
        <taxon>Bacillus</taxon>
        <taxon>Bacillus cereus group</taxon>
    </lineage>
</organism>
<evidence type="ECO:0000313" key="3">
    <source>
        <dbReference type="Proteomes" id="UP000225910"/>
    </source>
</evidence>
<accession>A0A9X7FYL1</accession>
<feature type="non-terminal residue" evidence="2">
    <location>
        <position position="1"/>
    </location>
</feature>
<dbReference type="Pfam" id="PF21368">
    <property type="entry name" value="AI2M-like_HNH"/>
    <property type="match status" value="1"/>
</dbReference>
<dbReference type="EMBL" id="NVCU01000546">
    <property type="protein sequence ID" value="PFT71254.1"/>
    <property type="molecule type" value="Genomic_DNA"/>
</dbReference>
<evidence type="ECO:0000259" key="1">
    <source>
        <dbReference type="SMART" id="SM00507"/>
    </source>
</evidence>
<feature type="domain" description="HNH nuclease" evidence="1">
    <location>
        <begin position="10"/>
        <end position="71"/>
    </location>
</feature>
<protein>
    <submittedName>
        <fullName evidence="2">Group II intron reverse transcriptase/maturase</fullName>
    </submittedName>
</protein>
<keyword evidence="2" id="KW-0808">Transferase</keyword>
<keyword evidence="2" id="KW-0548">Nucleotidyltransferase</keyword>
<sequence>NQFPNENQNMAKTSLIQRLTAYKCEWCSKETSDLEVHHVRKLKDLKGKKWWERQMIARQRKTMVLCKRCHVDLHMGKLD</sequence>